<feature type="compositionally biased region" description="Polar residues" evidence="1">
    <location>
        <begin position="18"/>
        <end position="28"/>
    </location>
</feature>
<dbReference type="PANTHER" id="PTHR37488:SF2">
    <property type="entry name" value="DUF1275 DOMAIN-CONTAINING PROTEIN"/>
    <property type="match status" value="1"/>
</dbReference>
<evidence type="ECO:0000256" key="1">
    <source>
        <dbReference type="SAM" id="MobiDB-lite"/>
    </source>
</evidence>
<name>A0A9P5NTI8_GYMJU</name>
<feature type="transmembrane region" description="Helical" evidence="2">
    <location>
        <begin position="183"/>
        <end position="203"/>
    </location>
</feature>
<keyword evidence="2" id="KW-0472">Membrane</keyword>
<dbReference type="Pfam" id="PF06912">
    <property type="entry name" value="DUF1275"/>
    <property type="match status" value="1"/>
</dbReference>
<gene>
    <name evidence="3" type="ORF">CPB84DRAFT_1767049</name>
</gene>
<feature type="transmembrane region" description="Helical" evidence="2">
    <location>
        <begin position="147"/>
        <end position="168"/>
    </location>
</feature>
<feature type="region of interest" description="Disordered" evidence="1">
    <location>
        <begin position="1"/>
        <end position="28"/>
    </location>
</feature>
<protein>
    <recommendedName>
        <fullName evidence="5">DUF1275 domain protein</fullName>
    </recommendedName>
</protein>
<keyword evidence="4" id="KW-1185">Reference proteome</keyword>
<reference evidence="3" key="1">
    <citation type="submission" date="2020-11" db="EMBL/GenBank/DDBJ databases">
        <authorList>
            <consortium name="DOE Joint Genome Institute"/>
            <person name="Ahrendt S."/>
            <person name="Riley R."/>
            <person name="Andreopoulos W."/>
            <person name="LaButti K."/>
            <person name="Pangilinan J."/>
            <person name="Ruiz-duenas F.J."/>
            <person name="Barrasa J.M."/>
            <person name="Sanchez-Garcia M."/>
            <person name="Camarero S."/>
            <person name="Miyauchi S."/>
            <person name="Serrano A."/>
            <person name="Linde D."/>
            <person name="Babiker R."/>
            <person name="Drula E."/>
            <person name="Ayuso-Fernandez I."/>
            <person name="Pacheco R."/>
            <person name="Padilla G."/>
            <person name="Ferreira P."/>
            <person name="Barriuso J."/>
            <person name="Kellner H."/>
            <person name="Castanera R."/>
            <person name="Alfaro M."/>
            <person name="Ramirez L."/>
            <person name="Pisabarro A.G."/>
            <person name="Kuo A."/>
            <person name="Tritt A."/>
            <person name="Lipzen A."/>
            <person name="He G."/>
            <person name="Yan M."/>
            <person name="Ng V."/>
            <person name="Cullen D."/>
            <person name="Martin F."/>
            <person name="Rosso M.-N."/>
            <person name="Henrissat B."/>
            <person name="Hibbett D."/>
            <person name="Martinez A.T."/>
            <person name="Grigoriev I.V."/>
        </authorList>
    </citation>
    <scope>NUCLEOTIDE SEQUENCE</scope>
    <source>
        <strain evidence="3">AH 44721</strain>
    </source>
</reference>
<evidence type="ECO:0000313" key="4">
    <source>
        <dbReference type="Proteomes" id="UP000724874"/>
    </source>
</evidence>
<sequence>MAESEKVPQVSPTKERSPTSSTVASNVNQVTKDVEHGGMMRTTESLWNYLLADVDPAKSTAPLAMYCFMTGYIDAISFSAIFVWCGFQTGNFAQLALALGRLFQGPPGARDLTFHKADQQALCSLLAFNAGAFVGRISNHYGAHRRLWLIFGTFLQALLSMAGAIAFWKAGQGSIADARDLPVWTNAVSFVGVAFMSASLGVQGNLGKRLNTQFGTTIVLTTVWVELMADPKLFNIANSLIAAVALFLGAFIGRAILQSIGTAGTMGVGAGIRVIISLAWLFNFFGLNFSLDYLAYRAAQTDVL</sequence>
<proteinExistence type="predicted"/>
<accession>A0A9P5NTI8</accession>
<dbReference type="PANTHER" id="PTHR37488">
    <property type="entry name" value="DUF1275 DOMAIN-CONTAINING PROTEIN"/>
    <property type="match status" value="1"/>
</dbReference>
<dbReference type="EMBL" id="JADNYJ010000011">
    <property type="protein sequence ID" value="KAF8908601.1"/>
    <property type="molecule type" value="Genomic_DNA"/>
</dbReference>
<feature type="transmembrane region" description="Helical" evidence="2">
    <location>
        <begin position="233"/>
        <end position="253"/>
    </location>
</feature>
<keyword evidence="2" id="KW-1133">Transmembrane helix</keyword>
<keyword evidence="2" id="KW-0812">Transmembrane</keyword>
<evidence type="ECO:0000313" key="3">
    <source>
        <dbReference type="EMBL" id="KAF8908601.1"/>
    </source>
</evidence>
<evidence type="ECO:0000256" key="2">
    <source>
        <dbReference type="SAM" id="Phobius"/>
    </source>
</evidence>
<feature type="transmembrane region" description="Helical" evidence="2">
    <location>
        <begin position="63"/>
        <end position="87"/>
    </location>
</feature>
<organism evidence="3 4">
    <name type="scientific">Gymnopilus junonius</name>
    <name type="common">Spectacular rustgill mushroom</name>
    <name type="synonym">Gymnopilus spectabilis subsp. junonius</name>
    <dbReference type="NCBI Taxonomy" id="109634"/>
    <lineage>
        <taxon>Eukaryota</taxon>
        <taxon>Fungi</taxon>
        <taxon>Dikarya</taxon>
        <taxon>Basidiomycota</taxon>
        <taxon>Agaricomycotina</taxon>
        <taxon>Agaricomycetes</taxon>
        <taxon>Agaricomycetidae</taxon>
        <taxon>Agaricales</taxon>
        <taxon>Agaricineae</taxon>
        <taxon>Hymenogastraceae</taxon>
        <taxon>Gymnopilus</taxon>
    </lineage>
</organism>
<feature type="transmembrane region" description="Helical" evidence="2">
    <location>
        <begin position="260"/>
        <end position="282"/>
    </location>
</feature>
<dbReference type="OrthoDB" id="5288586at2759"/>
<dbReference type="InterPro" id="IPR010699">
    <property type="entry name" value="DUF1275"/>
</dbReference>
<dbReference type="Proteomes" id="UP000724874">
    <property type="component" value="Unassembled WGS sequence"/>
</dbReference>
<evidence type="ECO:0008006" key="5">
    <source>
        <dbReference type="Google" id="ProtNLM"/>
    </source>
</evidence>
<comment type="caution">
    <text evidence="3">The sequence shown here is derived from an EMBL/GenBank/DDBJ whole genome shotgun (WGS) entry which is preliminary data.</text>
</comment>
<dbReference type="AlphaFoldDB" id="A0A9P5NTI8"/>